<name>A0A552H5X3_MICVR</name>
<dbReference type="EMBL" id="SFAZ01000339">
    <property type="protein sequence ID" value="TRU66576.1"/>
    <property type="molecule type" value="Genomic_DNA"/>
</dbReference>
<dbReference type="Gene3D" id="1.10.10.10">
    <property type="entry name" value="Winged helix-like DNA-binding domain superfamily/Winged helix DNA-binding domain"/>
    <property type="match status" value="1"/>
</dbReference>
<evidence type="ECO:0000256" key="1">
    <source>
        <dbReference type="SAM" id="MobiDB-lite"/>
    </source>
</evidence>
<dbReference type="SUPFAM" id="SSF46689">
    <property type="entry name" value="Homeodomain-like"/>
    <property type="match status" value="1"/>
</dbReference>
<dbReference type="InterPro" id="IPR009057">
    <property type="entry name" value="Homeodomain-like_sf"/>
</dbReference>
<feature type="region of interest" description="Disordered" evidence="1">
    <location>
        <begin position="109"/>
        <end position="129"/>
    </location>
</feature>
<proteinExistence type="predicted"/>
<evidence type="ECO:0000313" key="3">
    <source>
        <dbReference type="Proteomes" id="UP000320674"/>
    </source>
</evidence>
<gene>
    <name evidence="2" type="ORF">EWV77_24250</name>
</gene>
<dbReference type="InterPro" id="IPR007367">
    <property type="entry name" value="DUF433"/>
</dbReference>
<reference evidence="2 3" key="1">
    <citation type="submission" date="2019-01" db="EMBL/GenBank/DDBJ databases">
        <title>Coherence of Microcystis species and biogeography revealed through population genomics.</title>
        <authorList>
            <person name="Perez-Carrascal O.M."/>
            <person name="Terrat Y."/>
            <person name="Giani A."/>
            <person name="Fortin N."/>
            <person name="Tromas N."/>
            <person name="Shapiro B.J."/>
        </authorList>
    </citation>
    <scope>NUCLEOTIDE SEQUENCE [LARGE SCALE GENOMIC DNA]</scope>
    <source>
        <strain evidence="2">Mv_BB_P_19951000_S68D</strain>
    </source>
</reference>
<sequence length="144" mass="16513">MTETSRDTDEVLRNTPAKFQVTSASNEQTAIIRTERGLTIAGTRITLYDVMDYVTAQYPPKFIQGLFDLTEEQINTALAYIEAHRAEVEAEYQQVLKEAEELRQYYEEQNRERVARSATQPPKPGSEAAWEKLRVAKAKRESKV</sequence>
<comment type="caution">
    <text evidence="2">The sequence shown here is derived from an EMBL/GenBank/DDBJ whole genome shotgun (WGS) entry which is preliminary data.</text>
</comment>
<dbReference type="Pfam" id="PF04255">
    <property type="entry name" value="DUF433"/>
    <property type="match status" value="1"/>
</dbReference>
<evidence type="ECO:0000313" key="2">
    <source>
        <dbReference type="EMBL" id="TRU66576.1"/>
    </source>
</evidence>
<protein>
    <submittedName>
        <fullName evidence="2">DUF433 domain-containing protein</fullName>
    </submittedName>
</protein>
<dbReference type="InterPro" id="IPR036388">
    <property type="entry name" value="WH-like_DNA-bd_sf"/>
</dbReference>
<dbReference type="Proteomes" id="UP000320674">
    <property type="component" value="Unassembled WGS sequence"/>
</dbReference>
<organism evidence="2 3">
    <name type="scientific">Microcystis viridis Mv_BB_P_19951000_S68D</name>
    <dbReference type="NCBI Taxonomy" id="2486270"/>
    <lineage>
        <taxon>Bacteria</taxon>
        <taxon>Bacillati</taxon>
        <taxon>Cyanobacteriota</taxon>
        <taxon>Cyanophyceae</taxon>
        <taxon>Oscillatoriophycideae</taxon>
        <taxon>Chroococcales</taxon>
        <taxon>Microcystaceae</taxon>
        <taxon>Microcystis</taxon>
    </lineage>
</organism>
<dbReference type="AlphaFoldDB" id="A0A552H5X3"/>
<accession>A0A552H5X3</accession>